<dbReference type="Proteomes" id="UP000027439">
    <property type="component" value="Unassembled WGS sequence"/>
</dbReference>
<protein>
    <submittedName>
        <fullName evidence="2">Uncharacterized protein</fullName>
    </submittedName>
</protein>
<gene>
    <name evidence="2" type="ORF">BG57_28630</name>
    <name evidence="1" type="ORF">GCM10010985_25080</name>
</gene>
<evidence type="ECO:0000313" key="2">
    <source>
        <dbReference type="EMBL" id="KDR25921.1"/>
    </source>
</evidence>
<reference evidence="2 3" key="2">
    <citation type="submission" date="2014-03" db="EMBL/GenBank/DDBJ databases">
        <title>Draft Genome Sequences of Four Burkholderia Strains.</title>
        <authorList>
            <person name="Liu X.Y."/>
            <person name="Li C.X."/>
            <person name="Xu J.H."/>
        </authorList>
    </citation>
    <scope>NUCLEOTIDE SEQUENCE [LARGE SCALE GENOMIC DNA]</scope>
    <source>
        <strain evidence="2 3">R27</strain>
    </source>
</reference>
<dbReference type="RefSeq" id="WP_035970473.1">
    <property type="nucleotide sequence ID" value="NZ_BMEG01000003.1"/>
</dbReference>
<accession>A0A069NLL9</accession>
<name>A0A069NLL9_9BURK</name>
<dbReference type="EMBL" id="BMEG01000003">
    <property type="protein sequence ID" value="GGD69584.1"/>
    <property type="molecule type" value="Genomic_DNA"/>
</dbReference>
<evidence type="ECO:0000313" key="4">
    <source>
        <dbReference type="Proteomes" id="UP000597138"/>
    </source>
</evidence>
<keyword evidence="4" id="KW-1185">Reference proteome</keyword>
<dbReference type="STRING" id="1071679.BG57_28630"/>
<reference evidence="1" key="4">
    <citation type="submission" date="2024-05" db="EMBL/GenBank/DDBJ databases">
        <authorList>
            <person name="Sun Q."/>
            <person name="Zhou Y."/>
        </authorList>
    </citation>
    <scope>NUCLEOTIDE SEQUENCE</scope>
    <source>
        <strain evidence="1">CGMCC 1.11013</strain>
    </source>
</reference>
<comment type="caution">
    <text evidence="2">The sequence shown here is derived from an EMBL/GenBank/DDBJ whole genome shotgun (WGS) entry which is preliminary data.</text>
</comment>
<reference evidence="4" key="3">
    <citation type="journal article" date="2019" name="Int. J. Syst. Evol. Microbiol.">
        <title>The Global Catalogue of Microorganisms (GCM) 10K type strain sequencing project: providing services to taxonomists for standard genome sequencing and annotation.</title>
        <authorList>
            <consortium name="The Broad Institute Genomics Platform"/>
            <consortium name="The Broad Institute Genome Sequencing Center for Infectious Disease"/>
            <person name="Wu L."/>
            <person name="Ma J."/>
        </authorList>
    </citation>
    <scope>NUCLEOTIDE SEQUENCE [LARGE SCALE GENOMIC DNA]</scope>
    <source>
        <strain evidence="4">CGMCC 1.11013</strain>
    </source>
</reference>
<dbReference type="eggNOG" id="ENOG5031DCX">
    <property type="taxonomic scope" value="Bacteria"/>
</dbReference>
<dbReference type="Proteomes" id="UP000597138">
    <property type="component" value="Unassembled WGS sequence"/>
</dbReference>
<dbReference type="EMBL" id="JFHE01000062">
    <property type="protein sequence ID" value="KDR25921.1"/>
    <property type="molecule type" value="Genomic_DNA"/>
</dbReference>
<proteinExistence type="predicted"/>
<organism evidence="2 3">
    <name type="scientific">Caballeronia grimmiae</name>
    <dbReference type="NCBI Taxonomy" id="1071679"/>
    <lineage>
        <taxon>Bacteria</taxon>
        <taxon>Pseudomonadati</taxon>
        <taxon>Pseudomonadota</taxon>
        <taxon>Betaproteobacteria</taxon>
        <taxon>Burkholderiales</taxon>
        <taxon>Burkholderiaceae</taxon>
        <taxon>Caballeronia</taxon>
    </lineage>
</organism>
<evidence type="ECO:0000313" key="1">
    <source>
        <dbReference type="EMBL" id="GGD69584.1"/>
    </source>
</evidence>
<evidence type="ECO:0000313" key="3">
    <source>
        <dbReference type="Proteomes" id="UP000027439"/>
    </source>
</evidence>
<reference evidence="1" key="1">
    <citation type="journal article" date="2014" name="Int. J. Syst. Evol. Microbiol.">
        <title>Complete genome of a new Firmicutes species belonging to the dominant human colonic microbiota ('Ruminococcus bicirculans') reveals two chromosomes and a selective capacity to utilize plant glucans.</title>
        <authorList>
            <consortium name="NISC Comparative Sequencing Program"/>
            <person name="Wegmann U."/>
            <person name="Louis P."/>
            <person name="Goesmann A."/>
            <person name="Henrissat B."/>
            <person name="Duncan S.H."/>
            <person name="Flint H.J."/>
        </authorList>
    </citation>
    <scope>NUCLEOTIDE SEQUENCE</scope>
    <source>
        <strain evidence="1">CGMCC 1.11013</strain>
    </source>
</reference>
<dbReference type="AlphaFoldDB" id="A0A069NLL9"/>
<sequence>MQTSPTSFRIDPTPRRADGEYMAHARISGHAADGSPTDVFISGDLGGFDLRADAVEFATKWAQEWLATRFR</sequence>